<evidence type="ECO:0000313" key="3">
    <source>
        <dbReference type="Proteomes" id="UP001235269"/>
    </source>
</evidence>
<evidence type="ECO:0000313" key="2">
    <source>
        <dbReference type="EMBL" id="MDQ0456104.1"/>
    </source>
</evidence>
<protein>
    <submittedName>
        <fullName evidence="2">Uncharacterized protein</fullName>
    </submittedName>
</protein>
<keyword evidence="3" id="KW-1185">Reference proteome</keyword>
<gene>
    <name evidence="2" type="ORF">QO005_002444</name>
</gene>
<keyword evidence="1" id="KW-0472">Membrane</keyword>
<feature type="transmembrane region" description="Helical" evidence="1">
    <location>
        <begin position="24"/>
        <end position="42"/>
    </location>
</feature>
<keyword evidence="1" id="KW-1133">Transmembrane helix</keyword>
<accession>A0ABU0ICY7</accession>
<sequence length="85" mass="9741">MHNEYSFLADLLATYRASPDLVKALWLLIPPAFTLGVLALLLRYRLRVKSVQQEALVRVPQAVRHYEMLPLGEGDGPRELDSKFY</sequence>
<dbReference type="Proteomes" id="UP001235269">
    <property type="component" value="Unassembled WGS sequence"/>
</dbReference>
<comment type="caution">
    <text evidence="2">The sequence shown here is derived from an EMBL/GenBank/DDBJ whole genome shotgun (WGS) entry which is preliminary data.</text>
</comment>
<name>A0ABU0ICY7_9HYPH</name>
<reference evidence="2 3" key="1">
    <citation type="submission" date="2023-07" db="EMBL/GenBank/DDBJ databases">
        <title>Genomic Encyclopedia of Type Strains, Phase IV (KMG-IV): sequencing the most valuable type-strain genomes for metagenomic binning, comparative biology and taxonomic classification.</title>
        <authorList>
            <person name="Goeker M."/>
        </authorList>
    </citation>
    <scope>NUCLEOTIDE SEQUENCE [LARGE SCALE GENOMIC DNA]</scope>
    <source>
        <strain evidence="2 3">DSM 100301</strain>
    </source>
</reference>
<proteinExistence type="predicted"/>
<organism evidence="2 3">
    <name type="scientific">Rhizobium paknamense</name>
    <dbReference type="NCBI Taxonomy" id="1206817"/>
    <lineage>
        <taxon>Bacteria</taxon>
        <taxon>Pseudomonadati</taxon>
        <taxon>Pseudomonadota</taxon>
        <taxon>Alphaproteobacteria</taxon>
        <taxon>Hyphomicrobiales</taxon>
        <taxon>Rhizobiaceae</taxon>
        <taxon>Rhizobium/Agrobacterium group</taxon>
        <taxon>Rhizobium</taxon>
    </lineage>
</organism>
<evidence type="ECO:0000256" key="1">
    <source>
        <dbReference type="SAM" id="Phobius"/>
    </source>
</evidence>
<keyword evidence="1" id="KW-0812">Transmembrane</keyword>
<dbReference type="EMBL" id="JAUSWH010000006">
    <property type="protein sequence ID" value="MDQ0456104.1"/>
    <property type="molecule type" value="Genomic_DNA"/>
</dbReference>
<dbReference type="RefSeq" id="WP_307158294.1">
    <property type="nucleotide sequence ID" value="NZ_JAUSWH010000006.1"/>
</dbReference>